<accession>A0ABS1F7F7</accession>
<comment type="caution">
    <text evidence="2">The sequence shown here is derived from an EMBL/GenBank/DDBJ whole genome shotgun (WGS) entry which is preliminary data.</text>
</comment>
<protein>
    <submittedName>
        <fullName evidence="2">Substrate-binding domain-containing protein</fullName>
    </submittedName>
</protein>
<keyword evidence="1" id="KW-0732">Signal</keyword>
<reference evidence="3" key="1">
    <citation type="submission" date="2021-01" db="EMBL/GenBank/DDBJ databases">
        <title>Genome public.</title>
        <authorList>
            <person name="Liu C."/>
            <person name="Sun Q."/>
        </authorList>
    </citation>
    <scope>NUCLEOTIDE SEQUENCE [LARGE SCALE GENOMIC DNA]</scope>
    <source>
        <strain evidence="3">YIM B02556</strain>
    </source>
</reference>
<dbReference type="Pfam" id="PF13531">
    <property type="entry name" value="SBP_bac_11"/>
    <property type="match status" value="1"/>
</dbReference>
<dbReference type="PANTHER" id="PTHR30632">
    <property type="entry name" value="MOLYBDATE-BINDING PERIPLASMIC PROTEIN"/>
    <property type="match status" value="1"/>
</dbReference>
<feature type="chain" id="PRO_5046187880" evidence="1">
    <location>
        <begin position="31"/>
        <end position="279"/>
    </location>
</feature>
<evidence type="ECO:0000256" key="1">
    <source>
        <dbReference type="SAM" id="SignalP"/>
    </source>
</evidence>
<dbReference type="EMBL" id="JAENHM010000057">
    <property type="protein sequence ID" value="MBK1839364.1"/>
    <property type="molecule type" value="Genomic_DNA"/>
</dbReference>
<dbReference type="InterPro" id="IPR050682">
    <property type="entry name" value="ModA/WtpA"/>
</dbReference>
<dbReference type="SUPFAM" id="SSF53850">
    <property type="entry name" value="Periplasmic binding protein-like II"/>
    <property type="match status" value="1"/>
</dbReference>
<evidence type="ECO:0000313" key="3">
    <source>
        <dbReference type="Proteomes" id="UP000652760"/>
    </source>
</evidence>
<organism evidence="2 3">
    <name type="scientific">Azospirillum endophyticum</name>
    <dbReference type="NCBI Taxonomy" id="2800326"/>
    <lineage>
        <taxon>Bacteria</taxon>
        <taxon>Pseudomonadati</taxon>
        <taxon>Pseudomonadota</taxon>
        <taxon>Alphaproteobacteria</taxon>
        <taxon>Rhodospirillales</taxon>
        <taxon>Azospirillaceae</taxon>
        <taxon>Azospirillum</taxon>
    </lineage>
</organism>
<evidence type="ECO:0000313" key="2">
    <source>
        <dbReference type="EMBL" id="MBK1839364.1"/>
    </source>
</evidence>
<keyword evidence="3" id="KW-1185">Reference proteome</keyword>
<name>A0ABS1F7F7_9PROT</name>
<dbReference type="Proteomes" id="UP000652760">
    <property type="component" value="Unassembled WGS sequence"/>
</dbReference>
<dbReference type="PANTHER" id="PTHR30632:SF0">
    <property type="entry name" value="SULFATE-BINDING PROTEIN"/>
    <property type="match status" value="1"/>
</dbReference>
<dbReference type="Gene3D" id="3.40.190.10">
    <property type="entry name" value="Periplasmic binding protein-like II"/>
    <property type="match status" value="2"/>
</dbReference>
<proteinExistence type="predicted"/>
<gene>
    <name evidence="2" type="ORF">JHL17_18300</name>
</gene>
<feature type="signal peptide" evidence="1">
    <location>
        <begin position="1"/>
        <end position="30"/>
    </location>
</feature>
<dbReference type="RefSeq" id="WP_200195193.1">
    <property type="nucleotide sequence ID" value="NZ_JAENHM010000057.1"/>
</dbReference>
<sequence length="279" mass="29044">MSPLRRLATLTLLAATAAAMSAAPVSTARAEDLVLYGAGSLRAAMTAIAADYAKATGNSVRTAFGPSGLMRDRIEAGEAVDLFTSADMGHALTLRKDGRAAAAVMFTRNRLCAFAKPDARLEPASFAERLLDPSVRIGTSTPKADPGGDYTWEMFQRIGQHHPGAFATLDAKAKKIVGGSTAADPSDPDPIASAFARGDITVMIAYCSGAEQRRQATPDLQVVPVPPPYATGPEYGLAITSLQKPAAVGLMLAILSPEGQATLARFGFDPVGLPSDGER</sequence>